<dbReference type="EMBL" id="JBBPFD010000021">
    <property type="protein sequence ID" value="KAK7883237.1"/>
    <property type="molecule type" value="Genomic_DNA"/>
</dbReference>
<sequence>MFELRARDRFSMPACHRFPVRLSGNGTGTEMEGYIAMLRLHQSLSDQCKARRERRRREIHVASNGIPDHSKTKVTPTRQRKATIEVWAGQSIWSGGCVEEELEGLCGCETTNQKQPPTQYHRQHHSTSARKATRHRQPF</sequence>
<feature type="region of interest" description="Disordered" evidence="1">
    <location>
        <begin position="113"/>
        <end position="139"/>
    </location>
</feature>
<keyword evidence="3" id="KW-1185">Reference proteome</keyword>
<gene>
    <name evidence="2" type="ORF">WMY93_029411</name>
</gene>
<accession>A0AAW0MR47</accession>
<evidence type="ECO:0000313" key="2">
    <source>
        <dbReference type="EMBL" id="KAK7883237.1"/>
    </source>
</evidence>
<feature type="region of interest" description="Disordered" evidence="1">
    <location>
        <begin position="51"/>
        <end position="79"/>
    </location>
</feature>
<comment type="caution">
    <text evidence="2">The sequence shown here is derived from an EMBL/GenBank/DDBJ whole genome shotgun (WGS) entry which is preliminary data.</text>
</comment>
<dbReference type="Proteomes" id="UP001460270">
    <property type="component" value="Unassembled WGS sequence"/>
</dbReference>
<protein>
    <submittedName>
        <fullName evidence="2">Uncharacterized protein</fullName>
    </submittedName>
</protein>
<proteinExistence type="predicted"/>
<evidence type="ECO:0000313" key="3">
    <source>
        <dbReference type="Proteomes" id="UP001460270"/>
    </source>
</evidence>
<evidence type="ECO:0000256" key="1">
    <source>
        <dbReference type="SAM" id="MobiDB-lite"/>
    </source>
</evidence>
<dbReference type="AlphaFoldDB" id="A0AAW0MR47"/>
<organism evidence="2 3">
    <name type="scientific">Mugilogobius chulae</name>
    <name type="common">yellowstripe goby</name>
    <dbReference type="NCBI Taxonomy" id="88201"/>
    <lineage>
        <taxon>Eukaryota</taxon>
        <taxon>Metazoa</taxon>
        <taxon>Chordata</taxon>
        <taxon>Craniata</taxon>
        <taxon>Vertebrata</taxon>
        <taxon>Euteleostomi</taxon>
        <taxon>Actinopterygii</taxon>
        <taxon>Neopterygii</taxon>
        <taxon>Teleostei</taxon>
        <taxon>Neoteleostei</taxon>
        <taxon>Acanthomorphata</taxon>
        <taxon>Gobiaria</taxon>
        <taxon>Gobiiformes</taxon>
        <taxon>Gobioidei</taxon>
        <taxon>Gobiidae</taxon>
        <taxon>Gobionellinae</taxon>
        <taxon>Mugilogobius</taxon>
    </lineage>
</organism>
<name>A0AAW0MR47_9GOBI</name>
<feature type="compositionally biased region" description="Basic residues" evidence="1">
    <location>
        <begin position="121"/>
        <end position="139"/>
    </location>
</feature>
<reference evidence="3" key="1">
    <citation type="submission" date="2024-04" db="EMBL/GenBank/DDBJ databases">
        <title>Salinicola lusitanus LLJ914,a marine bacterium isolated from the Okinawa Trough.</title>
        <authorList>
            <person name="Li J."/>
        </authorList>
    </citation>
    <scope>NUCLEOTIDE SEQUENCE [LARGE SCALE GENOMIC DNA]</scope>
</reference>